<protein>
    <submittedName>
        <fullName evidence="4">Aldehyde dehydrogenase</fullName>
    </submittedName>
</protein>
<evidence type="ECO:0000256" key="1">
    <source>
        <dbReference type="ARBA" id="ARBA00009986"/>
    </source>
</evidence>
<dbReference type="SUPFAM" id="SSF53720">
    <property type="entry name" value="ALDH-like"/>
    <property type="match status" value="1"/>
</dbReference>
<evidence type="ECO:0000313" key="5">
    <source>
        <dbReference type="Proteomes" id="UP000470246"/>
    </source>
</evidence>
<dbReference type="InterPro" id="IPR016161">
    <property type="entry name" value="Ald_DH/histidinol_DH"/>
</dbReference>
<dbReference type="Proteomes" id="UP000470246">
    <property type="component" value="Unassembled WGS sequence"/>
</dbReference>
<dbReference type="AlphaFoldDB" id="A0A7K3VY59"/>
<keyword evidence="5" id="KW-1185">Reference proteome</keyword>
<dbReference type="InterPro" id="IPR016163">
    <property type="entry name" value="Ald_DH_C"/>
</dbReference>
<name>A0A7K3VY59_9ACTN</name>
<evidence type="ECO:0000313" key="4">
    <source>
        <dbReference type="EMBL" id="NEK56814.1"/>
    </source>
</evidence>
<evidence type="ECO:0000259" key="3">
    <source>
        <dbReference type="Pfam" id="PF00171"/>
    </source>
</evidence>
<proteinExistence type="inferred from homology"/>
<organism evidence="4 5">
    <name type="scientific">Geodermatophilus sabuli</name>
    <dbReference type="NCBI Taxonomy" id="1564158"/>
    <lineage>
        <taxon>Bacteria</taxon>
        <taxon>Bacillati</taxon>
        <taxon>Actinomycetota</taxon>
        <taxon>Actinomycetes</taxon>
        <taxon>Geodermatophilales</taxon>
        <taxon>Geodermatophilaceae</taxon>
        <taxon>Geodermatophilus</taxon>
    </lineage>
</organism>
<dbReference type="GO" id="GO:0016620">
    <property type="term" value="F:oxidoreductase activity, acting on the aldehyde or oxo group of donors, NAD or NADP as acceptor"/>
    <property type="evidence" value="ECO:0007669"/>
    <property type="project" value="InterPro"/>
</dbReference>
<dbReference type="FunFam" id="3.40.605.10:FF:000007">
    <property type="entry name" value="NAD/NADP-dependent betaine aldehyde dehydrogenase"/>
    <property type="match status" value="1"/>
</dbReference>
<evidence type="ECO:0000256" key="2">
    <source>
        <dbReference type="ARBA" id="ARBA00023002"/>
    </source>
</evidence>
<dbReference type="PANTHER" id="PTHR11699">
    <property type="entry name" value="ALDEHYDE DEHYDROGENASE-RELATED"/>
    <property type="match status" value="1"/>
</dbReference>
<dbReference type="InterPro" id="IPR015590">
    <property type="entry name" value="Aldehyde_DH_dom"/>
</dbReference>
<dbReference type="Gene3D" id="3.40.605.10">
    <property type="entry name" value="Aldehyde Dehydrogenase, Chain A, domain 1"/>
    <property type="match status" value="1"/>
</dbReference>
<keyword evidence="2" id="KW-0560">Oxidoreductase</keyword>
<comment type="similarity">
    <text evidence="1">Belongs to the aldehyde dehydrogenase family.</text>
</comment>
<gene>
    <name evidence="4" type="ORF">GCU56_02870</name>
</gene>
<dbReference type="EMBL" id="JAAGWF010000004">
    <property type="protein sequence ID" value="NEK56814.1"/>
    <property type="molecule type" value="Genomic_DNA"/>
</dbReference>
<dbReference type="InterPro" id="IPR016162">
    <property type="entry name" value="Ald_DH_N"/>
</dbReference>
<comment type="caution">
    <text evidence="4">The sequence shown here is derived from an EMBL/GenBank/DDBJ whole genome shotgun (WGS) entry which is preliminary data.</text>
</comment>
<sequence>MTATLETPAVTPPDAAVPHYRMFIDGQWIDTSTRYELVNPATEELVATAAKGDIEHAEAAVAAARRTYEEGVWRHTTPEERAAVFEAVADAIERRADELTTIGTREGGAPYLLSMALNAGQPVSNLRYFANLVRSYQFETPGPLAGPILMGGVIRREPLGVCAAIVPWNFPLSLAIWKVVPAMAAGNSVVLKTDEKTPIGALEFARELQAAGLPDGVFNVVTGDGEVVGEYLATHPAVRKVAFTGSTEVGKLVSEAASRSNLKRVTLELGGKGANVVLDDADMQMAVDGAIWAFLMHAGQACESGTRLLLPATIHDRFVQRLIERLETVKIGDPLDPSTNIGPLISARQRDRVLAYIEGAKQDGATVAHGGGVPEGFDTGFWVEPTVLTDVTNDMEVAREEVFGPVLCVLKYDTVDEAIAIANDSEYGLAAGVWSTDLDRAMEVARRLEAGSVWINDWHMAHQDYPFGGYKQSGSGRELGPHALDEYTEAKSVQYSLQSDITKRAFALVLPTPAPAWND</sequence>
<dbReference type="FunFam" id="3.40.605.10:FF:000026">
    <property type="entry name" value="Aldehyde dehydrogenase, putative"/>
    <property type="match status" value="1"/>
</dbReference>
<accession>A0A7K3VY59</accession>
<dbReference type="Gene3D" id="3.40.309.10">
    <property type="entry name" value="Aldehyde Dehydrogenase, Chain A, domain 2"/>
    <property type="match status" value="1"/>
</dbReference>
<dbReference type="FunFam" id="3.40.309.10:FF:000012">
    <property type="entry name" value="Betaine aldehyde dehydrogenase"/>
    <property type="match status" value="1"/>
</dbReference>
<feature type="domain" description="Aldehyde dehydrogenase" evidence="3">
    <location>
        <begin position="28"/>
        <end position="493"/>
    </location>
</feature>
<reference evidence="4 5" key="1">
    <citation type="submission" date="2020-02" db="EMBL/GenBank/DDBJ databases">
        <title>Geodermatophilus sabuli CPCC 205279 I12A-02694.</title>
        <authorList>
            <person name="Jiang Z."/>
        </authorList>
    </citation>
    <scope>NUCLEOTIDE SEQUENCE [LARGE SCALE GENOMIC DNA]</scope>
    <source>
        <strain evidence="4 5">I12A-02694</strain>
    </source>
</reference>
<dbReference type="Pfam" id="PF00171">
    <property type="entry name" value="Aldedh"/>
    <property type="match status" value="1"/>
</dbReference>